<reference evidence="3" key="1">
    <citation type="submission" date="2017-09" db="EMBL/GenBank/DDBJ databases">
        <title>Depth-based differentiation of microbial function through sediment-hosted aquifers and enrichment of novel symbionts in the deep terrestrial subsurface.</title>
        <authorList>
            <person name="Probst A.J."/>
            <person name="Ladd B."/>
            <person name="Jarett J.K."/>
            <person name="Geller-Mcgrath D.E."/>
            <person name="Sieber C.M.K."/>
            <person name="Emerson J.B."/>
            <person name="Anantharaman K."/>
            <person name="Thomas B.C."/>
            <person name="Malmstrom R."/>
            <person name="Stieglmeier M."/>
            <person name="Klingl A."/>
            <person name="Woyke T."/>
            <person name="Ryan C.M."/>
            <person name="Banfield J.F."/>
        </authorList>
    </citation>
    <scope>NUCLEOTIDE SEQUENCE [LARGE SCALE GENOMIC DNA]</scope>
</reference>
<dbReference type="Proteomes" id="UP000230837">
    <property type="component" value="Unassembled WGS sequence"/>
</dbReference>
<feature type="domain" description="Transposase IS30-like HTH" evidence="1">
    <location>
        <begin position="2"/>
        <end position="37"/>
    </location>
</feature>
<organism evidence="2 3">
    <name type="scientific">Candidatus Kaiserbacteria bacterium CG_4_8_14_3_um_filter_38_9</name>
    <dbReference type="NCBI Taxonomy" id="1974599"/>
    <lineage>
        <taxon>Bacteria</taxon>
        <taxon>Candidatus Kaiseribacteriota</taxon>
    </lineage>
</organism>
<feature type="non-terminal residue" evidence="2">
    <location>
        <position position="37"/>
    </location>
</feature>
<sequence length="37" mass="4352">MKHLEYGERRSIERFINKEKGVRYIGRALSRSPSSIS</sequence>
<comment type="caution">
    <text evidence="2">The sequence shown here is derived from an EMBL/GenBank/DDBJ whole genome shotgun (WGS) entry which is preliminary data.</text>
</comment>
<evidence type="ECO:0000313" key="2">
    <source>
        <dbReference type="EMBL" id="PIW97056.1"/>
    </source>
</evidence>
<gene>
    <name evidence="2" type="ORF">COZ82_01650</name>
</gene>
<name>A0A2M7INY4_9BACT</name>
<dbReference type="EMBL" id="PFHR01000091">
    <property type="protein sequence ID" value="PIW97056.1"/>
    <property type="molecule type" value="Genomic_DNA"/>
</dbReference>
<protein>
    <recommendedName>
        <fullName evidence="1">Transposase IS30-like HTH domain-containing protein</fullName>
    </recommendedName>
</protein>
<evidence type="ECO:0000259" key="1">
    <source>
        <dbReference type="Pfam" id="PF13936"/>
    </source>
</evidence>
<dbReference type="AlphaFoldDB" id="A0A2M7INY4"/>
<dbReference type="Pfam" id="PF13936">
    <property type="entry name" value="HTH_38"/>
    <property type="match status" value="1"/>
</dbReference>
<dbReference type="InterPro" id="IPR025246">
    <property type="entry name" value="IS30-like_HTH"/>
</dbReference>
<proteinExistence type="predicted"/>
<evidence type="ECO:0000313" key="3">
    <source>
        <dbReference type="Proteomes" id="UP000230837"/>
    </source>
</evidence>
<accession>A0A2M7INY4</accession>